<reference evidence="3" key="1">
    <citation type="submission" date="2017-10" db="EMBL/GenBank/DDBJ databases">
        <title>Rapid genome shrinkage in a self-fertile nematode reveals novel sperm competition proteins.</title>
        <authorList>
            <person name="Yin D."/>
            <person name="Schwarz E.M."/>
            <person name="Thomas C.G."/>
            <person name="Felde R.L."/>
            <person name="Korf I.F."/>
            <person name="Cutter A.D."/>
            <person name="Schartner C.M."/>
            <person name="Ralston E.J."/>
            <person name="Meyer B.J."/>
            <person name="Haag E.S."/>
        </authorList>
    </citation>
    <scope>NUCLEOTIDE SEQUENCE [LARGE SCALE GENOMIC DNA]</scope>
    <source>
        <strain evidence="3">JU1422</strain>
    </source>
</reference>
<evidence type="ECO:0000313" key="3">
    <source>
        <dbReference type="Proteomes" id="UP000230233"/>
    </source>
</evidence>
<comment type="caution">
    <text evidence="2">The sequence shown here is derived from an EMBL/GenBank/DDBJ whole genome shotgun (WGS) entry which is preliminary data.</text>
</comment>
<proteinExistence type="predicted"/>
<name>A0A2G5V7B9_9PELO</name>
<dbReference type="EMBL" id="PDUG01000002">
    <property type="protein sequence ID" value="PIC47426.1"/>
    <property type="molecule type" value="Genomic_DNA"/>
</dbReference>
<evidence type="ECO:0000256" key="1">
    <source>
        <dbReference type="SAM" id="MobiDB-lite"/>
    </source>
</evidence>
<protein>
    <submittedName>
        <fullName evidence="2">Uncharacterized protein</fullName>
    </submittedName>
</protein>
<dbReference type="Proteomes" id="UP000230233">
    <property type="component" value="Chromosome II"/>
</dbReference>
<dbReference type="AlphaFoldDB" id="A0A2G5V7B9"/>
<sequence>MSWQTCLICEGAKVASKQEETEQKVTNYHEPSSSREFRISIVTHCFEKDSEDNENEDEPQQPKMINFYVDLAELCIVCPYFQKFSELSHLEISKNCTDAWVSAPGEVASTRENTCCHNYKSTINAKHFHAFLESLCPSLYGIRPAPITMESIIPLLDMLSHFHSEPLLTNCERFLMTKDISQLEGSQLIRVLDRGLCVSLDHRILGRILCICLMNTASKMSDVSQELIGPVGSVFAQAFIANTTKSFRHVKPLEQENDLWPVALRHLMIPTAPAPAISEANDEAKKKKNRGHKKNSECDHTEDSFECILCFDQRCGKCKGENAYCYKALDNFLYEVRLQLYPHTYRAHLDRDMLREDRLSDYILRHQLQPRPEE</sequence>
<dbReference type="OrthoDB" id="5785211at2759"/>
<accession>A0A2G5V7B9</accession>
<keyword evidence="3" id="KW-1185">Reference proteome</keyword>
<organism evidence="2 3">
    <name type="scientific">Caenorhabditis nigoni</name>
    <dbReference type="NCBI Taxonomy" id="1611254"/>
    <lineage>
        <taxon>Eukaryota</taxon>
        <taxon>Metazoa</taxon>
        <taxon>Ecdysozoa</taxon>
        <taxon>Nematoda</taxon>
        <taxon>Chromadorea</taxon>
        <taxon>Rhabditida</taxon>
        <taxon>Rhabditina</taxon>
        <taxon>Rhabditomorpha</taxon>
        <taxon>Rhabditoidea</taxon>
        <taxon>Rhabditidae</taxon>
        <taxon>Peloderinae</taxon>
        <taxon>Caenorhabditis</taxon>
    </lineage>
</organism>
<evidence type="ECO:0000313" key="2">
    <source>
        <dbReference type="EMBL" id="PIC47426.1"/>
    </source>
</evidence>
<gene>
    <name evidence="2" type="primary">Cnig_chr_II.g6792</name>
    <name evidence="2" type="ORF">B9Z55_006792</name>
</gene>
<feature type="region of interest" description="Disordered" evidence="1">
    <location>
        <begin position="278"/>
        <end position="298"/>
    </location>
</feature>